<evidence type="ECO:0000256" key="1">
    <source>
        <dbReference type="SAM" id="MobiDB-lite"/>
    </source>
</evidence>
<evidence type="ECO:0000313" key="3">
    <source>
        <dbReference type="Proteomes" id="UP000694501"/>
    </source>
</evidence>
<name>A0A949JKZ6_9ACTN</name>
<accession>A0A949JKZ6</accession>
<keyword evidence="3" id="KW-1185">Reference proteome</keyword>
<evidence type="ECO:0000313" key="2">
    <source>
        <dbReference type="EMBL" id="MBU7600703.1"/>
    </source>
</evidence>
<organism evidence="2 3">
    <name type="scientific">Streptomyces tardus</name>
    <dbReference type="NCBI Taxonomy" id="2780544"/>
    <lineage>
        <taxon>Bacteria</taxon>
        <taxon>Bacillati</taxon>
        <taxon>Actinomycetota</taxon>
        <taxon>Actinomycetes</taxon>
        <taxon>Kitasatosporales</taxon>
        <taxon>Streptomycetaceae</taxon>
        <taxon>Streptomyces</taxon>
    </lineage>
</organism>
<protein>
    <submittedName>
        <fullName evidence="2">Uncharacterized protein</fullName>
    </submittedName>
</protein>
<feature type="compositionally biased region" description="Polar residues" evidence="1">
    <location>
        <begin position="1"/>
        <end position="12"/>
    </location>
</feature>
<gene>
    <name evidence="2" type="ORF">JGS22_024515</name>
</gene>
<comment type="caution">
    <text evidence="2">The sequence shown here is derived from an EMBL/GenBank/DDBJ whole genome shotgun (WGS) entry which is preliminary data.</text>
</comment>
<sequence length="92" mass="10403">MTSTSTPQTATRWRSERPEERRADAPLAGERQASGSAAAETVQQTAPTPIYAALARQWSAEHRTVPGDFDQEWTTLVDYAAWRHRQPRVPRQ</sequence>
<dbReference type="Proteomes" id="UP000694501">
    <property type="component" value="Unassembled WGS sequence"/>
</dbReference>
<feature type="compositionally biased region" description="Basic and acidic residues" evidence="1">
    <location>
        <begin position="13"/>
        <end position="24"/>
    </location>
</feature>
<dbReference type="EMBL" id="JAELVF020000004">
    <property type="protein sequence ID" value="MBU7600703.1"/>
    <property type="molecule type" value="Genomic_DNA"/>
</dbReference>
<dbReference type="RefSeq" id="WP_211041689.1">
    <property type="nucleotide sequence ID" value="NZ_JAELVF020000004.1"/>
</dbReference>
<feature type="region of interest" description="Disordered" evidence="1">
    <location>
        <begin position="1"/>
        <end position="46"/>
    </location>
</feature>
<proteinExistence type="predicted"/>
<reference evidence="2" key="1">
    <citation type="submission" date="2021-06" db="EMBL/GenBank/DDBJ databases">
        <title>Sequencing of actinobacteria type strains.</title>
        <authorList>
            <person name="Nguyen G.-S."/>
            <person name="Wentzel A."/>
        </authorList>
    </citation>
    <scope>NUCLEOTIDE SEQUENCE</scope>
    <source>
        <strain evidence="2">P38-E01</strain>
    </source>
</reference>
<dbReference type="AlphaFoldDB" id="A0A949JKZ6"/>